<sequence length="169" mass="19619">MGGNVMFTIGDKVFYGAHGVCVIQDIQELSFSGQQKHYYVLHSYHDASIKLYHPVETEDSKLAPITSKKEAEGILEIFKNPPDVWQERMVDRSQHYQNILESKDHVQIAQMMNTILRKKNELEQDNKKLTNHDTQILKQVSPIFYEELAISLELSVEEVMKRVEETIQN</sequence>
<dbReference type="InterPro" id="IPR036101">
    <property type="entry name" value="CarD-like/TRCF_RID_sf"/>
</dbReference>
<dbReference type="SMART" id="SM01058">
    <property type="entry name" value="CarD_TRCF"/>
    <property type="match status" value="1"/>
</dbReference>
<accession>A0A3M8HFE8</accession>
<dbReference type="GO" id="GO:0009303">
    <property type="term" value="P:rRNA transcription"/>
    <property type="evidence" value="ECO:0007669"/>
    <property type="project" value="TreeGrafter"/>
</dbReference>
<organism evidence="2 3">
    <name type="scientific">Lysinibacillus halotolerans</name>
    <dbReference type="NCBI Taxonomy" id="1368476"/>
    <lineage>
        <taxon>Bacteria</taxon>
        <taxon>Bacillati</taxon>
        <taxon>Bacillota</taxon>
        <taxon>Bacilli</taxon>
        <taxon>Bacillales</taxon>
        <taxon>Bacillaceae</taxon>
        <taxon>Lysinibacillus</taxon>
    </lineage>
</organism>
<dbReference type="InterPro" id="IPR052531">
    <property type="entry name" value="CarD-like_regulator"/>
</dbReference>
<comment type="caution">
    <text evidence="2">The sequence shown here is derived from an EMBL/GenBank/DDBJ whole genome shotgun (WGS) entry which is preliminary data.</text>
</comment>
<dbReference type="SUPFAM" id="SSF141259">
    <property type="entry name" value="CarD-like"/>
    <property type="match status" value="1"/>
</dbReference>
<evidence type="ECO:0000313" key="3">
    <source>
        <dbReference type="Proteomes" id="UP000279909"/>
    </source>
</evidence>
<evidence type="ECO:0000313" key="2">
    <source>
        <dbReference type="EMBL" id="RND01152.1"/>
    </source>
</evidence>
<dbReference type="EMBL" id="RHLQ01000003">
    <property type="protein sequence ID" value="RND01152.1"/>
    <property type="molecule type" value="Genomic_DNA"/>
</dbReference>
<dbReference type="Pfam" id="PF21095">
    <property type="entry name" value="CarD_C"/>
    <property type="match status" value="1"/>
</dbReference>
<gene>
    <name evidence="2" type="ORF">EC501_02565</name>
</gene>
<dbReference type="AlphaFoldDB" id="A0A3M8HFE8"/>
<dbReference type="PANTHER" id="PTHR38447:SF1">
    <property type="entry name" value="RNA POLYMERASE-BINDING TRANSCRIPTION FACTOR CARD"/>
    <property type="match status" value="1"/>
</dbReference>
<name>A0A3M8HFE8_9BACI</name>
<dbReference type="InterPro" id="IPR042215">
    <property type="entry name" value="CarD-like_C"/>
</dbReference>
<dbReference type="InterPro" id="IPR003711">
    <property type="entry name" value="CarD-like/TRCF_RID"/>
</dbReference>
<feature type="domain" description="CarD-like/TRCF RNAP-interacting" evidence="1">
    <location>
        <begin position="6"/>
        <end position="116"/>
    </location>
</feature>
<dbReference type="Gene3D" id="2.40.10.170">
    <property type="match status" value="1"/>
</dbReference>
<evidence type="ECO:0000259" key="1">
    <source>
        <dbReference type="SMART" id="SM01058"/>
    </source>
</evidence>
<keyword evidence="3" id="KW-1185">Reference proteome</keyword>
<proteinExistence type="predicted"/>
<dbReference type="Pfam" id="PF02559">
    <property type="entry name" value="CarD_TRCF_RID"/>
    <property type="match status" value="1"/>
</dbReference>
<dbReference type="Gene3D" id="1.20.58.1290">
    <property type="entry name" value="CarD-like, C-terminal domain"/>
    <property type="match status" value="1"/>
</dbReference>
<dbReference type="InterPro" id="IPR048792">
    <property type="entry name" value="CarD_C"/>
</dbReference>
<reference evidence="2 3" key="1">
    <citation type="journal article" date="2014" name="Int. J. Syst. Evol. Microbiol.">
        <title>Lysinibacillus halotolerans sp. nov., isolated from saline-alkaline soil.</title>
        <authorList>
            <person name="Kong D."/>
            <person name="Wang Y."/>
            <person name="Zhao B."/>
            <person name="Li Y."/>
            <person name="Song J."/>
            <person name="Zhai Y."/>
            <person name="Zhang C."/>
            <person name="Wang H."/>
            <person name="Chen X."/>
            <person name="Zhao B."/>
            <person name="Ruan Z."/>
        </authorList>
    </citation>
    <scope>NUCLEOTIDE SEQUENCE [LARGE SCALE GENOMIC DNA]</scope>
    <source>
        <strain evidence="2 3">MCCC 1A12703</strain>
    </source>
</reference>
<dbReference type="PANTHER" id="PTHR38447">
    <property type="entry name" value="TRANSCRIPTION FACTOR YDEB-RELATED"/>
    <property type="match status" value="1"/>
</dbReference>
<dbReference type="Proteomes" id="UP000279909">
    <property type="component" value="Unassembled WGS sequence"/>
</dbReference>
<protein>
    <submittedName>
        <fullName evidence="2">Transcriptional regulator</fullName>
    </submittedName>
</protein>